<protein>
    <submittedName>
        <fullName evidence="4">Uncharacterized protein</fullName>
    </submittedName>
</protein>
<feature type="region of interest" description="Disordered" evidence="1">
    <location>
        <begin position="337"/>
        <end position="366"/>
    </location>
</feature>
<dbReference type="Proteomes" id="UP001176521">
    <property type="component" value="Unassembled WGS sequence"/>
</dbReference>
<keyword evidence="2" id="KW-1133">Transmembrane helix</keyword>
<feature type="transmembrane region" description="Helical" evidence="2">
    <location>
        <begin position="236"/>
        <end position="260"/>
    </location>
</feature>
<evidence type="ECO:0000313" key="4">
    <source>
        <dbReference type="EMBL" id="KAK0533119.1"/>
    </source>
</evidence>
<evidence type="ECO:0000256" key="2">
    <source>
        <dbReference type="SAM" id="Phobius"/>
    </source>
</evidence>
<evidence type="ECO:0000256" key="1">
    <source>
        <dbReference type="SAM" id="MobiDB-lite"/>
    </source>
</evidence>
<gene>
    <name evidence="4" type="ORF">OC842_003081</name>
</gene>
<dbReference type="AlphaFoldDB" id="A0AAN6JKI9"/>
<organism evidence="4 5">
    <name type="scientific">Tilletia horrida</name>
    <dbReference type="NCBI Taxonomy" id="155126"/>
    <lineage>
        <taxon>Eukaryota</taxon>
        <taxon>Fungi</taxon>
        <taxon>Dikarya</taxon>
        <taxon>Basidiomycota</taxon>
        <taxon>Ustilaginomycotina</taxon>
        <taxon>Exobasidiomycetes</taxon>
        <taxon>Tilletiales</taxon>
        <taxon>Tilletiaceae</taxon>
        <taxon>Tilletia</taxon>
    </lineage>
</organism>
<keyword evidence="3" id="KW-0732">Signal</keyword>
<proteinExistence type="predicted"/>
<evidence type="ECO:0000313" key="5">
    <source>
        <dbReference type="Proteomes" id="UP001176521"/>
    </source>
</evidence>
<feature type="compositionally biased region" description="Basic and acidic residues" evidence="1">
    <location>
        <begin position="353"/>
        <end position="366"/>
    </location>
</feature>
<keyword evidence="5" id="KW-1185">Reference proteome</keyword>
<feature type="chain" id="PRO_5042950668" evidence="3">
    <location>
        <begin position="22"/>
        <end position="366"/>
    </location>
</feature>
<comment type="caution">
    <text evidence="4">The sequence shown here is derived from an EMBL/GenBank/DDBJ whole genome shotgun (WGS) entry which is preliminary data.</text>
</comment>
<keyword evidence="2" id="KW-0472">Membrane</keyword>
<accession>A0AAN6JKI9</accession>
<evidence type="ECO:0000256" key="3">
    <source>
        <dbReference type="SAM" id="SignalP"/>
    </source>
</evidence>
<name>A0AAN6JKI9_9BASI</name>
<reference evidence="4" key="1">
    <citation type="journal article" date="2023" name="PhytoFront">
        <title>Draft Genome Resources of Seven Strains of Tilletia horrida, Causal Agent of Kernel Smut of Rice.</title>
        <authorList>
            <person name="Khanal S."/>
            <person name="Antony Babu S."/>
            <person name="Zhou X.G."/>
        </authorList>
    </citation>
    <scope>NUCLEOTIDE SEQUENCE</scope>
    <source>
        <strain evidence="4">TX3</strain>
    </source>
</reference>
<sequence>MAKLSAVLLLVLSSASSAVWAQGDAASSSCPPSNPEILGRACSLAANRLAQDTNQFLSDCGYTAFCDPATNTCQPNRCRRDEYPFGYRRKCFCPDEGSGCLPAQRVGSPCQLNRDDECALSARGFNTMCLRNVCQAINATAGQPCISDNVIYNIYTSYSSSYGEIVSRDNCVPGYYCDGTTEVCLATKNVGDACSGNKECKSYNCVDSSVSVDIPLNNQPLGRCGRAPSIPNRPGIWVYIVITLAIVFGAVGLCCALVQVHARGRRRTRQERKRYFEKQALLRDEVYDAYFRATGREYSSVRDADGTQHLKHHGVGGSDGFGDGRAYGSLSAMSQRSNAVNPLATAQPLTLRGENEAERHHPDAHR</sequence>
<feature type="signal peptide" evidence="3">
    <location>
        <begin position="1"/>
        <end position="21"/>
    </location>
</feature>
<dbReference type="EMBL" id="JAPDMQ010000144">
    <property type="protein sequence ID" value="KAK0533119.1"/>
    <property type="molecule type" value="Genomic_DNA"/>
</dbReference>
<keyword evidence="2" id="KW-0812">Transmembrane</keyword>